<keyword evidence="8 11" id="KW-0274">FAD</keyword>
<dbReference type="SUPFAM" id="SSF54373">
    <property type="entry name" value="FAD-linked reductases, C-terminal domain"/>
    <property type="match status" value="1"/>
</dbReference>
<accession>A0AA35CQH7</accession>
<dbReference type="EC" id="1.3.3.15" evidence="5 11"/>
<proteinExistence type="inferred from homology"/>
<dbReference type="PANTHER" id="PTHR42923">
    <property type="entry name" value="PROTOPORPHYRINOGEN OXIDASE"/>
    <property type="match status" value="1"/>
</dbReference>
<keyword evidence="9 11" id="KW-0560">Oxidoreductase</keyword>
<dbReference type="GO" id="GO:0006783">
    <property type="term" value="P:heme biosynthetic process"/>
    <property type="evidence" value="ECO:0007669"/>
    <property type="project" value="UniProtKB-UniRule"/>
</dbReference>
<organism evidence="13 14">
    <name type="scientific">Caldinitratiruptor microaerophilus</name>
    <dbReference type="NCBI Taxonomy" id="671077"/>
    <lineage>
        <taxon>Bacteria</taxon>
        <taxon>Bacillati</taxon>
        <taxon>Bacillota</taxon>
        <taxon>Clostridia</taxon>
        <taxon>Eubacteriales</taxon>
        <taxon>Symbiobacteriaceae</taxon>
        <taxon>Caldinitratiruptor</taxon>
    </lineage>
</organism>
<evidence type="ECO:0000256" key="11">
    <source>
        <dbReference type="RuleBase" id="RU364052"/>
    </source>
</evidence>
<dbReference type="SUPFAM" id="SSF51905">
    <property type="entry name" value="FAD/NAD(P)-binding domain"/>
    <property type="match status" value="1"/>
</dbReference>
<dbReference type="Gene3D" id="1.10.3110.10">
    <property type="entry name" value="protoporphyrinogen ix oxidase, domain 3"/>
    <property type="match status" value="1"/>
</dbReference>
<dbReference type="RefSeq" id="WP_264842898.1">
    <property type="nucleotide sequence ID" value="NZ_AP025628.1"/>
</dbReference>
<dbReference type="NCBIfam" id="TIGR00562">
    <property type="entry name" value="proto_IX_ox"/>
    <property type="match status" value="1"/>
</dbReference>
<dbReference type="GO" id="GO:0004729">
    <property type="term" value="F:oxygen-dependent protoporphyrinogen oxidase activity"/>
    <property type="evidence" value="ECO:0007669"/>
    <property type="project" value="UniProtKB-UniRule"/>
</dbReference>
<evidence type="ECO:0000256" key="9">
    <source>
        <dbReference type="ARBA" id="ARBA00023002"/>
    </source>
</evidence>
<dbReference type="InterPro" id="IPR002937">
    <property type="entry name" value="Amino_oxidase"/>
</dbReference>
<evidence type="ECO:0000256" key="5">
    <source>
        <dbReference type="ARBA" id="ARBA00012402"/>
    </source>
</evidence>
<dbReference type="GO" id="GO:0005737">
    <property type="term" value="C:cytoplasm"/>
    <property type="evidence" value="ECO:0007669"/>
    <property type="project" value="UniProtKB-SubCell"/>
</dbReference>
<protein>
    <recommendedName>
        <fullName evidence="6 11">Coproporphyrinogen III oxidase</fullName>
        <ecNumber evidence="5 11">1.3.3.15</ecNumber>
    </recommendedName>
</protein>
<dbReference type="EMBL" id="AP025628">
    <property type="protein sequence ID" value="BDG62307.1"/>
    <property type="molecule type" value="Genomic_DNA"/>
</dbReference>
<keyword evidence="11" id="KW-0963">Cytoplasm</keyword>
<feature type="domain" description="Amine oxidase" evidence="12">
    <location>
        <begin position="13"/>
        <end position="474"/>
    </location>
</feature>
<reference evidence="13" key="1">
    <citation type="submission" date="2022-03" db="EMBL/GenBank/DDBJ databases">
        <title>Complete genome sequence of Caldinitratiruptor microaerophilus.</title>
        <authorList>
            <person name="Mukaiyama R."/>
            <person name="Nishiyama T."/>
            <person name="Ueda K."/>
        </authorList>
    </citation>
    <scope>NUCLEOTIDE SEQUENCE</scope>
    <source>
        <strain evidence="13">JCM 16183</strain>
    </source>
</reference>
<dbReference type="Pfam" id="PF01593">
    <property type="entry name" value="Amino_oxidase"/>
    <property type="match status" value="1"/>
</dbReference>
<keyword evidence="7 11" id="KW-0285">Flavoprotein</keyword>
<dbReference type="Gene3D" id="3.90.660.20">
    <property type="entry name" value="Protoporphyrinogen oxidase, mitochondrial, domain 2"/>
    <property type="match status" value="1"/>
</dbReference>
<evidence type="ECO:0000256" key="7">
    <source>
        <dbReference type="ARBA" id="ARBA00022630"/>
    </source>
</evidence>
<gene>
    <name evidence="13" type="primary">hemY</name>
    <name evidence="13" type="ORF">caldi_33970</name>
</gene>
<dbReference type="Proteomes" id="UP001163687">
    <property type="component" value="Chromosome"/>
</dbReference>
<comment type="subcellular location">
    <subcellularLocation>
        <location evidence="11">Cytoplasm</location>
    </subcellularLocation>
</comment>
<sequence>MRRKHVVVVGGGITGLAAAYRLQERAREAGLAVDWTLVERESRLGGKIVTEVVDDFIVDGGPDSFLSEKPGVIDLARRVGAAGRLLPTNESERGTFIYSRGRLHRLPDGLLMMVPTRLWPMVATGLLSWPGKLRMAMDLFIPPRRDRADESLESFVVRRLGREALERIAEPLVAGIHASEPSRMSVRASFPRFVRMEEEHGSLIRAALAARRRAAAAAPGGGAGDLPVPRTYFMSFRGGMGDLTASVAARLDPGRVVLGRGVSEIAPGRDGAPYAVFLEGGGRLEADAVILATPSVDTARLLEGVDPEIAGLVGQIPMAPAITVSLAWRRADLPPGLEGFGFLVPAVERRRLMGVTYSSVKWEGRAPDGKHFLLRAFLGGPRDRGLVQAPDAHVVRIVRQELKEIAGIAAEPIFARVYRWEHGIHQYTLGHLERVAAIEGALARLPGLFLAGGAYHGIGIPDCIRSGEGAAEAALAFVRA</sequence>
<evidence type="ECO:0000313" key="14">
    <source>
        <dbReference type="Proteomes" id="UP001163687"/>
    </source>
</evidence>
<evidence type="ECO:0000256" key="6">
    <source>
        <dbReference type="ARBA" id="ARBA00019046"/>
    </source>
</evidence>
<evidence type="ECO:0000259" key="12">
    <source>
        <dbReference type="Pfam" id="PF01593"/>
    </source>
</evidence>
<keyword evidence="10 11" id="KW-0350">Heme biosynthesis</keyword>
<evidence type="ECO:0000256" key="1">
    <source>
        <dbReference type="ARBA" id="ARBA00001755"/>
    </source>
</evidence>
<comment type="function">
    <text evidence="11">Involved in coproporphyrin-dependent heme b biosynthesis. Catalyzes the oxidation of coproporphyrinogen III to coproporphyrin III.</text>
</comment>
<dbReference type="Gene3D" id="3.50.50.60">
    <property type="entry name" value="FAD/NAD(P)-binding domain"/>
    <property type="match status" value="1"/>
</dbReference>
<dbReference type="PANTHER" id="PTHR42923:SF3">
    <property type="entry name" value="PROTOPORPHYRINOGEN OXIDASE"/>
    <property type="match status" value="1"/>
</dbReference>
<name>A0AA35CQH7_9FIRM</name>
<dbReference type="KEGG" id="cmic:caldi_33970"/>
<comment type="cofactor">
    <cofactor evidence="2 11">
        <name>FAD</name>
        <dbReference type="ChEBI" id="CHEBI:57692"/>
    </cofactor>
</comment>
<evidence type="ECO:0000256" key="10">
    <source>
        <dbReference type="ARBA" id="ARBA00023133"/>
    </source>
</evidence>
<evidence type="ECO:0000256" key="3">
    <source>
        <dbReference type="ARBA" id="ARBA00004744"/>
    </source>
</evidence>
<comment type="pathway">
    <text evidence="3 11">Porphyrin-containing compound metabolism; protoheme biosynthesis.</text>
</comment>
<comment type="catalytic activity">
    <reaction evidence="1">
        <text>coproporphyrinogen III + 3 O2 = coproporphyrin III + 3 H2O2</text>
        <dbReference type="Rhea" id="RHEA:43436"/>
        <dbReference type="ChEBI" id="CHEBI:15379"/>
        <dbReference type="ChEBI" id="CHEBI:16240"/>
        <dbReference type="ChEBI" id="CHEBI:57309"/>
        <dbReference type="ChEBI" id="CHEBI:131725"/>
        <dbReference type="EC" id="1.3.3.15"/>
    </reaction>
    <physiologicalReaction direction="left-to-right" evidence="1">
        <dbReference type="Rhea" id="RHEA:43437"/>
    </physiologicalReaction>
</comment>
<dbReference type="AlphaFoldDB" id="A0AA35CQH7"/>
<evidence type="ECO:0000256" key="4">
    <source>
        <dbReference type="ARBA" id="ARBA00008310"/>
    </source>
</evidence>
<dbReference type="InterPro" id="IPR050464">
    <property type="entry name" value="Zeta_carotene_desat/Oxidored"/>
</dbReference>
<evidence type="ECO:0000313" key="13">
    <source>
        <dbReference type="EMBL" id="BDG62307.1"/>
    </source>
</evidence>
<dbReference type="InterPro" id="IPR004572">
    <property type="entry name" value="Protoporphyrinogen_oxidase"/>
</dbReference>
<evidence type="ECO:0000256" key="8">
    <source>
        <dbReference type="ARBA" id="ARBA00022827"/>
    </source>
</evidence>
<comment type="similarity">
    <text evidence="4 11">Belongs to the protoporphyrinogen/coproporphyrinogen oxidase family. Coproporphyrinogen III oxidase subfamily.</text>
</comment>
<evidence type="ECO:0000256" key="2">
    <source>
        <dbReference type="ARBA" id="ARBA00001974"/>
    </source>
</evidence>
<dbReference type="InterPro" id="IPR036188">
    <property type="entry name" value="FAD/NAD-bd_sf"/>
</dbReference>
<keyword evidence="14" id="KW-1185">Reference proteome</keyword>